<dbReference type="SUPFAM" id="SSF53098">
    <property type="entry name" value="Ribonuclease H-like"/>
    <property type="match status" value="1"/>
</dbReference>
<feature type="region of interest" description="Disordered" evidence="17">
    <location>
        <begin position="369"/>
        <end position="405"/>
    </location>
</feature>
<dbReference type="Gene3D" id="3.30.420.10">
    <property type="entry name" value="Ribonuclease H-like superfamily/Ribonuclease H"/>
    <property type="match status" value="1"/>
</dbReference>
<dbReference type="PROSITE" id="PS50158">
    <property type="entry name" value="ZF_CCHC"/>
    <property type="match status" value="2"/>
</dbReference>
<keyword evidence="6" id="KW-0479">Metal-binding</keyword>
<dbReference type="InterPro" id="IPR041373">
    <property type="entry name" value="RT_RNaseH"/>
</dbReference>
<evidence type="ECO:0000256" key="16">
    <source>
        <dbReference type="PROSITE-ProRule" id="PRU00047"/>
    </source>
</evidence>
<dbReference type="SUPFAM" id="SSF56672">
    <property type="entry name" value="DNA/RNA polymerases"/>
    <property type="match status" value="1"/>
</dbReference>
<dbReference type="Pfam" id="PF00078">
    <property type="entry name" value="RVT_1"/>
    <property type="match status" value="1"/>
</dbReference>
<sequence>MVRPPRHGLGGKSRSKSKRTKDGAGASGQGGADGANPSVVLPNPSIGVDSATGLPRARIIPTEIQGSLAEQQQKVAEETRQQLEQAELTRQLQKQAEEAARQLQNDMEVEGESSHAGDQGGRGIGTGNVGANQGNQLVEPSMKEVLDAIRLMGSQMLAMAQVITPLVNSSVGQAPQVQVMVPEAAGRVAPVDEVIELDPPARRAGKVDYLKVLEHISRLGTKHFAGSTDPMEADEWRDRLARNFKSTRCPEEYQRDIAVHFLEGDAHNWWLSVDKRTNGSIEKFSDFEVEFNHKYFPAEAWDRLEAKKYVGKELEDEKVQVRRFIRGLRVELRTYCSVCTFRTVSELVERMAMLETNLAEEARLKTRSQASGTCHAGDRKRKRDSGDEGKSSCGRPECQKCGRRHGGECWRAMGACTRCGKMDHSVRDCPGPDQSRGQAAGGDSSTCFQCGKAGHFRKDCPKLQAGSGRMKSEVSKPEPSRGQTSAPRVYELSKDTDEAKPFMPVDLVVVQLKNHEVILGMDWLGKNRATLDCHRGRVLFESGCGPPIRFQGIRPTSGCLVVSAVQAERMLERGCEAYIATITTKEVVGGGNPDGIPLVSEFEDVFRSPQSISPDRSDPFIIELEPGTAPMSKSPYRMAPAEMAELKKQLEELLDKGFIRPSVSPWGAPVLFVKKKDGSFRLCIDYRGLNRVTIKNKYPLPRIDELLDQLKGARWFSKIDLASGYHQIPIEPSDIKKTAFRTRYGHYEFVVMPFGLTNAPAAFMKMMNGTFRDFLDEFVIIFIDDILVYSKSKEDHERHLRAVLGRLREQQLFAKLSKCSFWQKSIGFLGHIVSSEGVSVDPEKVVAIKAWPQPKNATEVRSFLGLADYYRKFVKGFASLAQPMTQLTGKDVKFVWSEECEKSFSALKDMLTSAPVLVLPEEDQPCVVYTDASITGLGCVLTQHGKVIAYASRQLRKHEGNYPTHDLEMAAVVFALKIWRSYLYGAKVQILTDHKSLKYIFTQPELNLRQRRWMEFVADYDLDITYYPGKANLVADALSRRRAEVSAEKEADILEGMVRSLNLNTLASADEPLGLEAVDQADLLTRICAAQKLDENLQKMYRDLKRYYHWVRMKTDVAEWVAKCPICQLVKAEHQVPSGLLQSLPIPEWKWDHITMDFVTGFPTTRNKKDAVWVVVDRLTKSAHFLAIKKGDGVDEIVQIYINEIVRFHGVPASIMKEAQDRQKSYADKRRKHLEFEVGDLVYLKMITFRGRTRVSGRRKLDPRYLGPFRITDRVGAVAYKLDLPSAMDAYHNVFHVSQLRKCLSEHDVVLPEIPKDLGKNLTLETRPVRIIDRAEKATRKKTVPMIKVVWESNGKDIITWETEARMKVEYPEWYDQYVSEDALGLDSRTNPYQVGETCHVPDPR</sequence>
<dbReference type="InterPro" id="IPR041588">
    <property type="entry name" value="Integrase_H2C2"/>
</dbReference>
<evidence type="ECO:0000256" key="5">
    <source>
        <dbReference type="ARBA" id="ARBA00022722"/>
    </source>
</evidence>
<feature type="domain" description="Reverse transcriptase" evidence="19">
    <location>
        <begin position="654"/>
        <end position="833"/>
    </location>
</feature>
<feature type="compositionally biased region" description="Gly residues" evidence="17">
    <location>
        <begin position="118"/>
        <end position="128"/>
    </location>
</feature>
<dbReference type="GO" id="GO:0003677">
    <property type="term" value="F:DNA binding"/>
    <property type="evidence" value="ECO:0007669"/>
    <property type="project" value="UniProtKB-KW"/>
</dbReference>
<feature type="region of interest" description="Disordered" evidence="17">
    <location>
        <begin position="1"/>
        <end position="48"/>
    </location>
</feature>
<dbReference type="GO" id="GO:0003887">
    <property type="term" value="F:DNA-directed DNA polymerase activity"/>
    <property type="evidence" value="ECO:0007669"/>
    <property type="project" value="UniProtKB-KW"/>
</dbReference>
<keyword evidence="13" id="KW-0239">DNA-directed DNA polymerase</keyword>
<dbReference type="Gene3D" id="4.10.60.10">
    <property type="entry name" value="Zinc finger, CCHC-type"/>
    <property type="match status" value="1"/>
</dbReference>
<dbReference type="InterPro" id="IPR036397">
    <property type="entry name" value="RNaseH_sf"/>
</dbReference>
<evidence type="ECO:0000256" key="15">
    <source>
        <dbReference type="ARBA" id="ARBA00023172"/>
    </source>
</evidence>
<dbReference type="GO" id="GO:0015074">
    <property type="term" value="P:DNA integration"/>
    <property type="evidence" value="ECO:0007669"/>
    <property type="project" value="UniProtKB-KW"/>
</dbReference>
<dbReference type="Pfam" id="PF03732">
    <property type="entry name" value="Retrotrans_gag"/>
    <property type="match status" value="1"/>
</dbReference>
<evidence type="ECO:0000256" key="8">
    <source>
        <dbReference type="ARBA" id="ARBA00022759"/>
    </source>
</evidence>
<evidence type="ECO:0000259" key="19">
    <source>
        <dbReference type="PROSITE" id="PS50878"/>
    </source>
</evidence>
<dbReference type="SMART" id="SM00343">
    <property type="entry name" value="ZnF_C2HC"/>
    <property type="match status" value="2"/>
</dbReference>
<dbReference type="EC" id="2.7.7.49" evidence="1"/>
<evidence type="ECO:0000256" key="9">
    <source>
        <dbReference type="ARBA" id="ARBA00022801"/>
    </source>
</evidence>
<keyword evidence="5" id="KW-0540">Nuclease</keyword>
<evidence type="ECO:0000256" key="4">
    <source>
        <dbReference type="ARBA" id="ARBA00022695"/>
    </source>
</evidence>
<keyword evidence="7" id="KW-0064">Aspartyl protease</keyword>
<dbReference type="GeneID" id="108808380"/>
<evidence type="ECO:0000256" key="7">
    <source>
        <dbReference type="ARBA" id="ARBA00022750"/>
    </source>
</evidence>
<dbReference type="GO" id="GO:0004190">
    <property type="term" value="F:aspartic-type endopeptidase activity"/>
    <property type="evidence" value="ECO:0007669"/>
    <property type="project" value="UniProtKB-KW"/>
</dbReference>
<dbReference type="InterPro" id="IPR056924">
    <property type="entry name" value="SH3_Tf2-1"/>
</dbReference>
<keyword evidence="14" id="KW-0238">DNA-binding</keyword>
<dbReference type="FunFam" id="3.30.70.270:FF:000020">
    <property type="entry name" value="Transposon Tf2-6 polyprotein-like Protein"/>
    <property type="match status" value="1"/>
</dbReference>
<dbReference type="GO" id="GO:0006310">
    <property type="term" value="P:DNA recombination"/>
    <property type="evidence" value="ECO:0007669"/>
    <property type="project" value="UniProtKB-KW"/>
</dbReference>
<evidence type="ECO:0000256" key="2">
    <source>
        <dbReference type="ARBA" id="ARBA00022670"/>
    </source>
</evidence>
<keyword evidence="16" id="KW-0863">Zinc-finger</keyword>
<keyword evidence="16" id="KW-0862">Zinc</keyword>
<feature type="domain" description="CCHC-type" evidence="18">
    <location>
        <begin position="447"/>
        <end position="462"/>
    </location>
</feature>
<keyword evidence="12" id="KW-0695">RNA-directed DNA polymerase</keyword>
<dbReference type="GO" id="GO:0008270">
    <property type="term" value="F:zinc ion binding"/>
    <property type="evidence" value="ECO:0007669"/>
    <property type="project" value="UniProtKB-KW"/>
</dbReference>
<organism evidence="20 21">
    <name type="scientific">Raphanus sativus</name>
    <name type="common">Radish</name>
    <name type="synonym">Raphanus raphanistrum var. sativus</name>
    <dbReference type="NCBI Taxonomy" id="3726"/>
    <lineage>
        <taxon>Eukaryota</taxon>
        <taxon>Viridiplantae</taxon>
        <taxon>Streptophyta</taxon>
        <taxon>Embryophyta</taxon>
        <taxon>Tracheophyta</taxon>
        <taxon>Spermatophyta</taxon>
        <taxon>Magnoliopsida</taxon>
        <taxon>eudicotyledons</taxon>
        <taxon>Gunneridae</taxon>
        <taxon>Pentapetalae</taxon>
        <taxon>rosids</taxon>
        <taxon>malvids</taxon>
        <taxon>Brassicales</taxon>
        <taxon>Brassicaceae</taxon>
        <taxon>Brassiceae</taxon>
        <taxon>Raphanus</taxon>
    </lineage>
</organism>
<evidence type="ECO:0000256" key="17">
    <source>
        <dbReference type="SAM" id="MobiDB-lite"/>
    </source>
</evidence>
<proteinExistence type="predicted"/>
<dbReference type="FunFam" id="3.10.20.370:FF:000001">
    <property type="entry name" value="Retrovirus-related Pol polyprotein from transposon 17.6-like protein"/>
    <property type="match status" value="1"/>
</dbReference>
<keyword evidence="3" id="KW-0808">Transferase</keyword>
<dbReference type="InterPro" id="IPR043502">
    <property type="entry name" value="DNA/RNA_pol_sf"/>
</dbReference>
<dbReference type="CDD" id="cd01647">
    <property type="entry name" value="RT_LTR"/>
    <property type="match status" value="1"/>
</dbReference>
<dbReference type="Pfam" id="PF17921">
    <property type="entry name" value="Integrase_H2C2"/>
    <property type="match status" value="1"/>
</dbReference>
<dbReference type="InterPro" id="IPR043128">
    <property type="entry name" value="Rev_trsase/Diguanyl_cyclase"/>
</dbReference>
<dbReference type="InterPro" id="IPR036875">
    <property type="entry name" value="Znf_CCHC_sf"/>
</dbReference>
<evidence type="ECO:0000259" key="18">
    <source>
        <dbReference type="PROSITE" id="PS50158"/>
    </source>
</evidence>
<keyword evidence="4" id="KW-0548">Nucleotidyltransferase</keyword>
<dbReference type="InterPro" id="IPR005162">
    <property type="entry name" value="Retrotrans_gag_dom"/>
</dbReference>
<protein>
    <recommendedName>
        <fullName evidence="1">RNA-directed DNA polymerase</fullName>
        <ecNumber evidence="1">2.7.7.49</ecNumber>
    </recommendedName>
</protein>
<dbReference type="Gene3D" id="3.10.20.370">
    <property type="match status" value="1"/>
</dbReference>
<dbReference type="SUPFAM" id="SSF57756">
    <property type="entry name" value="Retrovirus zinc finger-like domains"/>
    <property type="match status" value="1"/>
</dbReference>
<dbReference type="RefSeq" id="XP_056841649.1">
    <property type="nucleotide sequence ID" value="XM_056985669.1"/>
</dbReference>
<evidence type="ECO:0000256" key="12">
    <source>
        <dbReference type="ARBA" id="ARBA00022918"/>
    </source>
</evidence>
<feature type="compositionally biased region" description="Basic and acidic residues" evidence="17">
    <location>
        <begin position="470"/>
        <end position="479"/>
    </location>
</feature>
<reference evidence="21" key="2">
    <citation type="submission" date="2025-08" db="UniProtKB">
        <authorList>
            <consortium name="RefSeq"/>
        </authorList>
    </citation>
    <scope>IDENTIFICATION</scope>
    <source>
        <tissue evidence="21">Leaf</tissue>
    </source>
</reference>
<dbReference type="PANTHER" id="PTHR37984:SF5">
    <property type="entry name" value="PROTEIN NYNRIN-LIKE"/>
    <property type="match status" value="1"/>
</dbReference>
<evidence type="ECO:0000256" key="3">
    <source>
        <dbReference type="ARBA" id="ARBA00022679"/>
    </source>
</evidence>
<keyword evidence="10" id="KW-0460">Magnesium</keyword>
<gene>
    <name evidence="21" type="primary">LOC108808380</name>
</gene>
<dbReference type="InterPro" id="IPR012337">
    <property type="entry name" value="RNaseH-like_sf"/>
</dbReference>
<dbReference type="InterPro" id="IPR021109">
    <property type="entry name" value="Peptidase_aspartic_dom_sf"/>
</dbReference>
<dbReference type="Gene3D" id="2.40.70.10">
    <property type="entry name" value="Acid Proteases"/>
    <property type="match status" value="1"/>
</dbReference>
<dbReference type="Gene3D" id="3.30.70.270">
    <property type="match status" value="2"/>
</dbReference>
<dbReference type="GO" id="GO:0004519">
    <property type="term" value="F:endonuclease activity"/>
    <property type="evidence" value="ECO:0007669"/>
    <property type="project" value="UniProtKB-KW"/>
</dbReference>
<dbReference type="Pfam" id="PF08284">
    <property type="entry name" value="RVP_2"/>
    <property type="match status" value="1"/>
</dbReference>
<dbReference type="PROSITE" id="PS50878">
    <property type="entry name" value="RT_POL"/>
    <property type="match status" value="1"/>
</dbReference>
<dbReference type="Gene3D" id="1.10.340.70">
    <property type="match status" value="1"/>
</dbReference>
<dbReference type="Pfam" id="PF00098">
    <property type="entry name" value="zf-CCHC"/>
    <property type="match status" value="1"/>
</dbReference>
<dbReference type="PANTHER" id="PTHR37984">
    <property type="entry name" value="PROTEIN CBG26694"/>
    <property type="match status" value="1"/>
</dbReference>
<keyword evidence="9" id="KW-0378">Hydrolase</keyword>
<dbReference type="FunFam" id="3.10.10.10:FF:000007">
    <property type="entry name" value="Retrovirus-related Pol polyprotein from transposon 17.6-like Protein"/>
    <property type="match status" value="1"/>
</dbReference>
<dbReference type="InterPro" id="IPR001878">
    <property type="entry name" value="Znf_CCHC"/>
</dbReference>
<name>A0A9W3BQP0_RAPSA</name>
<keyword evidence="15" id="KW-0233">DNA recombination</keyword>
<dbReference type="Pfam" id="PF17917">
    <property type="entry name" value="RT_RNaseH"/>
    <property type="match status" value="1"/>
</dbReference>
<evidence type="ECO:0000256" key="6">
    <source>
        <dbReference type="ARBA" id="ARBA00022723"/>
    </source>
</evidence>
<dbReference type="Proteomes" id="UP000504610">
    <property type="component" value="Chromosome 5"/>
</dbReference>
<evidence type="ECO:0000256" key="10">
    <source>
        <dbReference type="ARBA" id="ARBA00022842"/>
    </source>
</evidence>
<dbReference type="InterPro" id="IPR050951">
    <property type="entry name" value="Retrovirus_Pol_polyprotein"/>
</dbReference>
<evidence type="ECO:0000313" key="21">
    <source>
        <dbReference type="RefSeq" id="XP_056841649.1"/>
    </source>
</evidence>
<dbReference type="Gene3D" id="3.10.10.10">
    <property type="entry name" value="HIV Type 1 Reverse Transcriptase, subunit A, domain 1"/>
    <property type="match status" value="1"/>
</dbReference>
<dbReference type="OrthoDB" id="1107645at2759"/>
<dbReference type="Pfam" id="PF24626">
    <property type="entry name" value="SH3_Tf2-1"/>
    <property type="match status" value="1"/>
</dbReference>
<dbReference type="CDD" id="cd09274">
    <property type="entry name" value="RNase_HI_RT_Ty3"/>
    <property type="match status" value="1"/>
</dbReference>
<keyword evidence="20" id="KW-1185">Reference proteome</keyword>
<feature type="domain" description="CCHC-type" evidence="18">
    <location>
        <begin position="416"/>
        <end position="430"/>
    </location>
</feature>
<evidence type="ECO:0000313" key="20">
    <source>
        <dbReference type="Proteomes" id="UP000504610"/>
    </source>
</evidence>
<dbReference type="GO" id="GO:0003964">
    <property type="term" value="F:RNA-directed DNA polymerase activity"/>
    <property type="evidence" value="ECO:0007669"/>
    <property type="project" value="UniProtKB-KW"/>
</dbReference>
<evidence type="ECO:0000256" key="11">
    <source>
        <dbReference type="ARBA" id="ARBA00022908"/>
    </source>
</evidence>
<evidence type="ECO:0000256" key="14">
    <source>
        <dbReference type="ARBA" id="ARBA00023125"/>
    </source>
</evidence>
<keyword evidence="11" id="KW-0229">DNA integration</keyword>
<feature type="region of interest" description="Disordered" evidence="17">
    <location>
        <begin position="461"/>
        <end position="488"/>
    </location>
</feature>
<evidence type="ECO:0000256" key="1">
    <source>
        <dbReference type="ARBA" id="ARBA00012493"/>
    </source>
</evidence>
<keyword evidence="8" id="KW-0255">Endonuclease</keyword>
<accession>A0A9W3BQP0</accession>
<reference evidence="20" key="1">
    <citation type="journal article" date="2019" name="Database">
        <title>The radish genome database (RadishGD): an integrated information resource for radish genomics.</title>
        <authorList>
            <person name="Yu H.J."/>
            <person name="Baek S."/>
            <person name="Lee Y.J."/>
            <person name="Cho A."/>
            <person name="Mun J.H."/>
        </authorList>
    </citation>
    <scope>NUCLEOTIDE SEQUENCE [LARGE SCALE GENOMIC DNA]</scope>
    <source>
        <strain evidence="20">cv. WK10039</strain>
    </source>
</reference>
<feature type="region of interest" description="Disordered" evidence="17">
    <location>
        <begin position="88"/>
        <end position="130"/>
    </location>
</feature>
<evidence type="ECO:0000256" key="13">
    <source>
        <dbReference type="ARBA" id="ARBA00022932"/>
    </source>
</evidence>
<dbReference type="InterPro" id="IPR000477">
    <property type="entry name" value="RT_dom"/>
</dbReference>
<keyword evidence="2" id="KW-0645">Protease</keyword>
<dbReference type="GO" id="GO:0006508">
    <property type="term" value="P:proteolysis"/>
    <property type="evidence" value="ECO:0007669"/>
    <property type="project" value="UniProtKB-KW"/>
</dbReference>
<dbReference type="KEGG" id="rsz:108808380"/>